<feature type="signal peptide" evidence="1">
    <location>
        <begin position="1"/>
        <end position="32"/>
    </location>
</feature>
<feature type="chain" id="PRO_5046206513" evidence="1">
    <location>
        <begin position="33"/>
        <end position="945"/>
    </location>
</feature>
<evidence type="ECO:0000313" key="3">
    <source>
        <dbReference type="EMBL" id="MTW33915.1"/>
    </source>
</evidence>
<dbReference type="InterPro" id="IPR011050">
    <property type="entry name" value="Pectin_lyase_fold/virulence"/>
</dbReference>
<dbReference type="InterPro" id="IPR012332">
    <property type="entry name" value="Autotransporter_pectin_lyase_C"/>
</dbReference>
<dbReference type="Gene3D" id="2.160.20.20">
    <property type="match status" value="1"/>
</dbReference>
<dbReference type="EMBL" id="WNKW01000003">
    <property type="protein sequence ID" value="MTW33915.1"/>
    <property type="molecule type" value="Genomic_DNA"/>
</dbReference>
<dbReference type="NCBIfam" id="TIGR02595">
    <property type="entry name" value="PEP_CTERM"/>
    <property type="match status" value="1"/>
</dbReference>
<comment type="caution">
    <text evidence="3">The sequence shown here is derived from an EMBL/GenBank/DDBJ whole genome shotgun (WGS) entry which is preliminary data.</text>
</comment>
<sequence>MNASGKRFATPRPLYRALLAAGLVFPGLNAAAATATWIGSLNGCSAYLSCGASWLNGIRPRDMDNLIFNSRYSGTIYNDGLTQTGSITFAENSQALTLTGSVLITSATIANRSAYQQTLNMPLYFLNLNPGSNTYRTVDGGAAGLVLGNANIHNFNGLNISGKVTFDQLQSNQVSATNLKVNANAELTAKLMPSARIALNLQSKNAKFNNLYALTAMQETLIELDAGASFIDQGNTGVNQFGTLDGNGGKQVITLDGGAQWLSSRDMRISPAFNSQGNTLRLSNNSYMRTGNFSFDAGASDSKIDLFNSTLQINGDMQHGGQVTTTITDGQLLVAGRLSAARGSEIRLYGGKLSAASYDIQGDFHWQNGTLAYTGIDGTRLGEGLLDSNLTLSQGWRGLEVSGTLVVGAGTSLDARDDMLTTGKLALRGGTLLLSDQALARNTIEWSAGSLTLTGKGNVATSQLLGSKAVLNQGDSIRTAGTLIIDAGSSLSVNGGMLNANQIMVNGGAFSLLNESSVPGALTYNSGALTLGSLAGASLGGAYLKNNLQLMQGDQLTVTHNLAIGKGSSLTVNGGQLRAGTLVLDGGTLTAHQDLGKQNLLWKSGNIYLAGNAGATLGSGLFSSRTVVLDRDRGLEVASTLTVGRGANLVLDGGHFKTGALALEGGRVIGALDLNAIQSLQGYGMVSGAISGDAQTRISARGGTLMLGDAFDSKGYAFQGTLEVGKNQVWLFNDGKASLGTLTTMEDGGQLYSNAGLMLEQGNRLVSTGNTSIYGQFENNGSVTSNGGTLSFYDNVTGTGSFSGQTLFRAGYNPGANGQRAVISFAGGSASYDSNAILTMDILGSGNDQLSGISTLDFNGTLHLVFADQYQFAPGSQIKLFDFQNFNGQFDSDRIVVEGYDKRQLDFSHLGKDGIISVSAVPEPASYAMLLGGLGLLALRRRRAV</sequence>
<keyword evidence="1" id="KW-0732">Signal</keyword>
<dbReference type="InterPro" id="IPR013424">
    <property type="entry name" value="Ice-binding_C"/>
</dbReference>
<gene>
    <name evidence="3" type="ORF">GM655_13955</name>
</gene>
<dbReference type="Pfam" id="PF07589">
    <property type="entry name" value="PEP-CTERM"/>
    <property type="match status" value="1"/>
</dbReference>
<protein>
    <submittedName>
        <fullName evidence="3">PEP-CTERM sorting domain-containing protein</fullName>
    </submittedName>
</protein>
<dbReference type="SUPFAM" id="SSF51126">
    <property type="entry name" value="Pectin lyase-like"/>
    <property type="match status" value="1"/>
</dbReference>
<reference evidence="3 4" key="1">
    <citation type="submission" date="2019-11" db="EMBL/GenBank/DDBJ databases">
        <title>Type strains purchased from KCTC, JCM and DSMZ.</title>
        <authorList>
            <person name="Lu H."/>
        </authorList>
    </citation>
    <scope>NUCLEOTIDE SEQUENCE [LARGE SCALE GENOMIC DNA]</scope>
    <source>
        <strain evidence="3 4">DSM 103461</strain>
    </source>
</reference>
<proteinExistence type="predicted"/>
<dbReference type="RefSeq" id="WP_155435250.1">
    <property type="nucleotide sequence ID" value="NZ_JBHLXK010000005.1"/>
</dbReference>
<keyword evidence="4" id="KW-1185">Reference proteome</keyword>
<organism evidence="3 4">
    <name type="scientific">Pseudoduganella danionis</name>
    <dbReference type="NCBI Taxonomy" id="1890295"/>
    <lineage>
        <taxon>Bacteria</taxon>
        <taxon>Pseudomonadati</taxon>
        <taxon>Pseudomonadota</taxon>
        <taxon>Betaproteobacteria</taxon>
        <taxon>Burkholderiales</taxon>
        <taxon>Oxalobacteraceae</taxon>
        <taxon>Telluria group</taxon>
        <taxon>Pseudoduganella</taxon>
    </lineage>
</organism>
<dbReference type="Proteomes" id="UP000735592">
    <property type="component" value="Unassembled WGS sequence"/>
</dbReference>
<feature type="domain" description="Ice-binding protein C-terminal" evidence="2">
    <location>
        <begin position="920"/>
        <end position="943"/>
    </location>
</feature>
<name>A0ABW9SPY4_9BURK</name>
<evidence type="ECO:0000313" key="4">
    <source>
        <dbReference type="Proteomes" id="UP000735592"/>
    </source>
</evidence>
<accession>A0ABW9SPY4</accession>
<evidence type="ECO:0000256" key="1">
    <source>
        <dbReference type="SAM" id="SignalP"/>
    </source>
</evidence>
<evidence type="ECO:0000259" key="2">
    <source>
        <dbReference type="Pfam" id="PF07589"/>
    </source>
</evidence>